<proteinExistence type="predicted"/>
<evidence type="ECO:0000313" key="1">
    <source>
        <dbReference type="EMBL" id="GAA4127494.1"/>
    </source>
</evidence>
<reference evidence="2" key="1">
    <citation type="journal article" date="2019" name="Int. J. Syst. Evol. Microbiol.">
        <title>The Global Catalogue of Microorganisms (GCM) 10K type strain sequencing project: providing services to taxonomists for standard genome sequencing and annotation.</title>
        <authorList>
            <consortium name="The Broad Institute Genomics Platform"/>
            <consortium name="The Broad Institute Genome Sequencing Center for Infectious Disease"/>
            <person name="Wu L."/>
            <person name="Ma J."/>
        </authorList>
    </citation>
    <scope>NUCLEOTIDE SEQUENCE [LARGE SCALE GENOMIC DNA]</scope>
    <source>
        <strain evidence="2">JCM 17316</strain>
    </source>
</reference>
<sequence>MDERADTRDPLWPLSLRLSMRGLVVECGADGLRVAVEGDPDACDTITCRPRPEDGGRPWFWTSRGEPIAEADGEHTDDAALYVMMHLAERSGGAEAQR</sequence>
<keyword evidence="2" id="KW-1185">Reference proteome</keyword>
<protein>
    <submittedName>
        <fullName evidence="1">Uncharacterized protein</fullName>
    </submittedName>
</protein>
<name>A0ABP7XXD5_9ACTN</name>
<accession>A0ABP7XXD5</accession>
<organism evidence="1 2">
    <name type="scientific">Actinomadura keratinilytica</name>
    <dbReference type="NCBI Taxonomy" id="547461"/>
    <lineage>
        <taxon>Bacteria</taxon>
        <taxon>Bacillati</taxon>
        <taxon>Actinomycetota</taxon>
        <taxon>Actinomycetes</taxon>
        <taxon>Streptosporangiales</taxon>
        <taxon>Thermomonosporaceae</taxon>
        <taxon>Actinomadura</taxon>
    </lineage>
</organism>
<dbReference type="Proteomes" id="UP001500266">
    <property type="component" value="Unassembled WGS sequence"/>
</dbReference>
<dbReference type="EMBL" id="BAABDO010000002">
    <property type="protein sequence ID" value="GAA4127494.1"/>
    <property type="molecule type" value="Genomic_DNA"/>
</dbReference>
<comment type="caution">
    <text evidence="1">The sequence shown here is derived from an EMBL/GenBank/DDBJ whole genome shotgun (WGS) entry which is preliminary data.</text>
</comment>
<evidence type="ECO:0000313" key="2">
    <source>
        <dbReference type="Proteomes" id="UP001500266"/>
    </source>
</evidence>
<gene>
    <name evidence="1" type="ORF">GCM10022416_02210</name>
</gene>
<dbReference type="RefSeq" id="WP_345016440.1">
    <property type="nucleotide sequence ID" value="NZ_BAABDO010000002.1"/>
</dbReference>